<dbReference type="Proteomes" id="UP001500620">
    <property type="component" value="Unassembled WGS sequence"/>
</dbReference>
<dbReference type="SUPFAM" id="SSF51206">
    <property type="entry name" value="cAMP-binding domain-like"/>
    <property type="match status" value="1"/>
</dbReference>
<evidence type="ECO:0000256" key="2">
    <source>
        <dbReference type="ARBA" id="ARBA00023125"/>
    </source>
</evidence>
<dbReference type="InterPro" id="IPR036390">
    <property type="entry name" value="WH_DNA-bd_sf"/>
</dbReference>
<evidence type="ECO:0000259" key="5">
    <source>
        <dbReference type="PROSITE" id="PS51063"/>
    </source>
</evidence>
<keyword evidence="2" id="KW-0238">DNA-binding</keyword>
<dbReference type="SMART" id="SM00100">
    <property type="entry name" value="cNMP"/>
    <property type="match status" value="1"/>
</dbReference>
<evidence type="ECO:0000259" key="4">
    <source>
        <dbReference type="PROSITE" id="PS50042"/>
    </source>
</evidence>
<feature type="domain" description="HTH crp-type" evidence="5">
    <location>
        <begin position="147"/>
        <end position="219"/>
    </location>
</feature>
<dbReference type="RefSeq" id="WP_345132962.1">
    <property type="nucleotide sequence ID" value="NZ_BAABAT010000022.1"/>
</dbReference>
<evidence type="ECO:0000313" key="6">
    <source>
        <dbReference type="EMBL" id="GAA4255947.1"/>
    </source>
</evidence>
<dbReference type="InterPro" id="IPR014710">
    <property type="entry name" value="RmlC-like_jellyroll"/>
</dbReference>
<dbReference type="PROSITE" id="PS50042">
    <property type="entry name" value="CNMP_BINDING_3"/>
    <property type="match status" value="1"/>
</dbReference>
<sequence>MTQAQPSWAQGTFLAALRGADRDELLTLGSPRTFAVGSALVREGERGTDLYVLLRGCVKVLGDTVDGHTTLLAIRVPGDLVGELAGVRNDVRSATVLAATRCIVRSVDRPTFDAFLQRRPAAAREFMASITGKLQQATRLRIDLMGGSAAVRLARILLPLYEAHALPGRDGAIGMPLSQRELAALAGVAPASIYRSLAGLRAAGVVDTGYRQIVIRDPVRLARLARGEEPEGH</sequence>
<accession>A0ABP8DH80</accession>
<protein>
    <submittedName>
        <fullName evidence="6">Crp/Fnr family transcriptional regulator</fullName>
    </submittedName>
</protein>
<dbReference type="InterPro" id="IPR050397">
    <property type="entry name" value="Env_Response_Regulators"/>
</dbReference>
<dbReference type="EMBL" id="BAABAT010000022">
    <property type="protein sequence ID" value="GAA4255947.1"/>
    <property type="molecule type" value="Genomic_DNA"/>
</dbReference>
<proteinExistence type="predicted"/>
<comment type="caution">
    <text evidence="6">The sequence shown here is derived from an EMBL/GenBank/DDBJ whole genome shotgun (WGS) entry which is preliminary data.</text>
</comment>
<dbReference type="Gene3D" id="1.10.10.10">
    <property type="entry name" value="Winged helix-like DNA-binding domain superfamily/Winged helix DNA-binding domain"/>
    <property type="match status" value="1"/>
</dbReference>
<dbReference type="PROSITE" id="PS00888">
    <property type="entry name" value="CNMP_BINDING_1"/>
    <property type="match status" value="1"/>
</dbReference>
<dbReference type="InterPro" id="IPR036388">
    <property type="entry name" value="WH-like_DNA-bd_sf"/>
</dbReference>
<keyword evidence="1" id="KW-0805">Transcription regulation</keyword>
<dbReference type="InterPro" id="IPR000595">
    <property type="entry name" value="cNMP-bd_dom"/>
</dbReference>
<evidence type="ECO:0000313" key="7">
    <source>
        <dbReference type="Proteomes" id="UP001500620"/>
    </source>
</evidence>
<organism evidence="6 7">
    <name type="scientific">Dactylosporangium darangshiense</name>
    <dbReference type="NCBI Taxonomy" id="579108"/>
    <lineage>
        <taxon>Bacteria</taxon>
        <taxon>Bacillati</taxon>
        <taxon>Actinomycetota</taxon>
        <taxon>Actinomycetes</taxon>
        <taxon>Micromonosporales</taxon>
        <taxon>Micromonosporaceae</taxon>
        <taxon>Dactylosporangium</taxon>
    </lineage>
</organism>
<dbReference type="InterPro" id="IPR012318">
    <property type="entry name" value="HTH_CRP"/>
</dbReference>
<dbReference type="InterPro" id="IPR018488">
    <property type="entry name" value="cNMP-bd_CS"/>
</dbReference>
<gene>
    <name evidence="6" type="ORF">GCM10022255_066830</name>
</gene>
<dbReference type="PANTHER" id="PTHR24567">
    <property type="entry name" value="CRP FAMILY TRANSCRIPTIONAL REGULATORY PROTEIN"/>
    <property type="match status" value="1"/>
</dbReference>
<evidence type="ECO:0000256" key="3">
    <source>
        <dbReference type="ARBA" id="ARBA00023163"/>
    </source>
</evidence>
<dbReference type="Gene3D" id="2.60.120.10">
    <property type="entry name" value="Jelly Rolls"/>
    <property type="match status" value="1"/>
</dbReference>
<dbReference type="PANTHER" id="PTHR24567:SF68">
    <property type="entry name" value="DNA-BINDING TRANSCRIPTIONAL DUAL REGULATOR CRP"/>
    <property type="match status" value="1"/>
</dbReference>
<evidence type="ECO:0000256" key="1">
    <source>
        <dbReference type="ARBA" id="ARBA00023015"/>
    </source>
</evidence>
<dbReference type="PROSITE" id="PS51063">
    <property type="entry name" value="HTH_CRP_2"/>
    <property type="match status" value="1"/>
</dbReference>
<keyword evidence="3" id="KW-0804">Transcription</keyword>
<dbReference type="Pfam" id="PF00027">
    <property type="entry name" value="cNMP_binding"/>
    <property type="match status" value="1"/>
</dbReference>
<dbReference type="SUPFAM" id="SSF46785">
    <property type="entry name" value="Winged helix' DNA-binding domain"/>
    <property type="match status" value="1"/>
</dbReference>
<keyword evidence="7" id="KW-1185">Reference proteome</keyword>
<dbReference type="CDD" id="cd00038">
    <property type="entry name" value="CAP_ED"/>
    <property type="match status" value="1"/>
</dbReference>
<reference evidence="7" key="1">
    <citation type="journal article" date="2019" name="Int. J. Syst. Evol. Microbiol.">
        <title>The Global Catalogue of Microorganisms (GCM) 10K type strain sequencing project: providing services to taxonomists for standard genome sequencing and annotation.</title>
        <authorList>
            <consortium name="The Broad Institute Genomics Platform"/>
            <consortium name="The Broad Institute Genome Sequencing Center for Infectious Disease"/>
            <person name="Wu L."/>
            <person name="Ma J."/>
        </authorList>
    </citation>
    <scope>NUCLEOTIDE SEQUENCE [LARGE SCALE GENOMIC DNA]</scope>
    <source>
        <strain evidence="7">JCM 17441</strain>
    </source>
</reference>
<feature type="domain" description="Cyclic nucleotide-binding" evidence="4">
    <location>
        <begin position="13"/>
        <end position="133"/>
    </location>
</feature>
<name>A0ABP8DH80_9ACTN</name>
<dbReference type="Pfam" id="PF13545">
    <property type="entry name" value="HTH_Crp_2"/>
    <property type="match status" value="1"/>
</dbReference>
<dbReference type="InterPro" id="IPR018490">
    <property type="entry name" value="cNMP-bd_dom_sf"/>
</dbReference>